<sequence length="805" mass="90698">MALEISPLLAPQLADEQTSFDDTRSKFTLELRNIKHFLHKRFWWLCALGVAAIITLQLSFLPRTSPSRDFRRWHGLHFTRSDVKRIFLVQLDIGVPDADGRTVEQNLLVWLKQLSAINSRNPPVAREPGLPAAAKMTAFVESAMRSMHFLTTTHTFAVLDRRHLPVSLLLCLVDGTSSRVLYTAMLHEPGSEMPAYYLFGKNGTVQANYVFCNAGTPEDFRLLEEQAVLLKNKIAVFSHSLLSEYALEDKVELAESAGCVGTVVFGDKELGEAISRNFKPALVPEPKLRLPMSFKAAGPILLTLAPPSAEFANWNFGPTTLDETLELVLTSEFSGSRTNATNVVGAIEGVLNDSEIIIGASRDVLTSSNPSSGHAIMLETMRKLSHLQTMGWKPLRTIRFISWDASRNSAMGSLENVKDDAVFPRNLPILAYINLDGDVVTGSHFAVDSSPLFNHILRTTADLIPFPRNSPYYRRLIKDAGATAGTEKHHAADDAEKHDNDDSEVSFLRYWGKQDHSSINNKLGYVFAGKDSGTFQLRVDTPVVSLKFEPSPKFNDTTYVPESESYSMKWVTEELDPNLDLHALMVRFLGLFVLSLSEHEVVDSRVRQYFLKVQEFFQEMKTTNKHMVDTWSNETVSSESLKKSSIYYDAQEAKNDWDGPVTFKEILSQLEELIKLAVDQGRVFDKYNQGVEDLWTTDYPWYKMIRKLHVYAKFKVTNYKLLRLEKELGQMVIGLDAKDGDVDGDMAVHHFMYDIPQGTQSIAIKKKRGAFAVFYEAFDAESKEQVVNVAAAKYERLKAVYKKIT</sequence>
<dbReference type="GO" id="GO:0046872">
    <property type="term" value="F:metal ion binding"/>
    <property type="evidence" value="ECO:0007669"/>
    <property type="project" value="UniProtKB-KW"/>
</dbReference>
<comment type="similarity">
    <text evidence="1">Belongs to the peptidase M28 family.</text>
</comment>
<keyword evidence="2" id="KW-0812">Transmembrane</keyword>
<gene>
    <name evidence="4" type="ORF">METBIDRAFT_30674</name>
</gene>
<dbReference type="EMBL" id="LXTC01000001">
    <property type="protein sequence ID" value="OBA24392.1"/>
    <property type="molecule type" value="Genomic_DNA"/>
</dbReference>
<dbReference type="InterPro" id="IPR007484">
    <property type="entry name" value="Peptidase_M28"/>
</dbReference>
<keyword evidence="1" id="KW-0378">Hydrolase</keyword>
<keyword evidence="1" id="KW-0862">Zinc</keyword>
<dbReference type="InterPro" id="IPR046450">
    <property type="entry name" value="PA_dom_sf"/>
</dbReference>
<keyword evidence="2" id="KW-1133">Transmembrane helix</keyword>
<dbReference type="Gene3D" id="3.50.30.30">
    <property type="match status" value="1"/>
</dbReference>
<dbReference type="SUPFAM" id="SSF53187">
    <property type="entry name" value="Zn-dependent exopeptidases"/>
    <property type="match status" value="1"/>
</dbReference>
<keyword evidence="1" id="KW-0645">Protease</keyword>
<dbReference type="OrthoDB" id="5841748at2759"/>
<dbReference type="GO" id="GO:0006508">
    <property type="term" value="P:proteolysis"/>
    <property type="evidence" value="ECO:0007669"/>
    <property type="project" value="UniProtKB-KW"/>
</dbReference>
<evidence type="ECO:0000313" key="4">
    <source>
        <dbReference type="EMBL" id="OBA24392.1"/>
    </source>
</evidence>
<dbReference type="EC" id="3.4.-.-" evidence="1"/>
<accession>A0A1A0HKH1</accession>
<dbReference type="AlphaFoldDB" id="A0A1A0HKH1"/>
<dbReference type="STRING" id="869754.A0A1A0HKH1"/>
<dbReference type="RefSeq" id="XP_018714873.1">
    <property type="nucleotide sequence ID" value="XM_018855680.1"/>
</dbReference>
<evidence type="ECO:0000313" key="5">
    <source>
        <dbReference type="Proteomes" id="UP000092555"/>
    </source>
</evidence>
<dbReference type="Proteomes" id="UP000092555">
    <property type="component" value="Unassembled WGS sequence"/>
</dbReference>
<comment type="caution">
    <text evidence="4">The sequence shown here is derived from an EMBL/GenBank/DDBJ whole genome shotgun (WGS) entry which is preliminary data.</text>
</comment>
<dbReference type="PANTHER" id="PTHR10404">
    <property type="entry name" value="N-ACETYLATED-ALPHA-LINKED ACIDIC DIPEPTIDASE"/>
    <property type="match status" value="1"/>
</dbReference>
<dbReference type="PANTHER" id="PTHR10404:SF46">
    <property type="entry name" value="VACUOLAR PROTEIN SORTING-ASSOCIATED PROTEIN 70"/>
    <property type="match status" value="1"/>
</dbReference>
<evidence type="ECO:0000256" key="2">
    <source>
        <dbReference type="SAM" id="Phobius"/>
    </source>
</evidence>
<feature type="transmembrane region" description="Helical" evidence="2">
    <location>
        <begin position="42"/>
        <end position="61"/>
    </location>
</feature>
<dbReference type="InterPro" id="IPR039373">
    <property type="entry name" value="Peptidase_M28B"/>
</dbReference>
<protein>
    <recommendedName>
        <fullName evidence="1">Peptide hydrolase</fullName>
        <ecNumber evidence="1">3.4.-.-</ecNumber>
    </recommendedName>
</protein>
<reference evidence="4 5" key="1">
    <citation type="submission" date="2016-05" db="EMBL/GenBank/DDBJ databases">
        <title>Comparative genomics of biotechnologically important yeasts.</title>
        <authorList>
            <consortium name="DOE Joint Genome Institute"/>
            <person name="Riley R."/>
            <person name="Haridas S."/>
            <person name="Wolfe K.H."/>
            <person name="Lopes M.R."/>
            <person name="Hittinger C.T."/>
            <person name="Goker M."/>
            <person name="Salamov A."/>
            <person name="Wisecaver J."/>
            <person name="Long T.M."/>
            <person name="Aerts A.L."/>
            <person name="Barry K."/>
            <person name="Choi C."/>
            <person name="Clum A."/>
            <person name="Coughlan A.Y."/>
            <person name="Deshpande S."/>
            <person name="Douglass A.P."/>
            <person name="Hanson S.J."/>
            <person name="Klenk H.-P."/>
            <person name="LaButti K."/>
            <person name="Lapidus A."/>
            <person name="Lindquist E."/>
            <person name="Lipzen A."/>
            <person name="Meier-kolthoff J.P."/>
            <person name="Ohm R.A."/>
            <person name="Otillar R.P."/>
            <person name="Pangilinan J."/>
            <person name="Peng Y."/>
            <person name="Rokas A."/>
            <person name="Rosa C.A."/>
            <person name="Scheuner C."/>
            <person name="Sibirny A.A."/>
            <person name="Slot J.C."/>
            <person name="Stielow J.B."/>
            <person name="Sun H."/>
            <person name="Kurtzman C.P."/>
            <person name="Blackwell M."/>
            <person name="Grigoriev I.V."/>
            <person name="Jeffries T.W."/>
        </authorList>
    </citation>
    <scope>NUCLEOTIDE SEQUENCE [LARGE SCALE GENOMIC DNA]</scope>
    <source>
        <strain evidence="4 5">NRRL YB-4993</strain>
    </source>
</reference>
<dbReference type="GO" id="GO:0004180">
    <property type="term" value="F:carboxypeptidase activity"/>
    <property type="evidence" value="ECO:0007669"/>
    <property type="project" value="TreeGrafter"/>
</dbReference>
<evidence type="ECO:0000256" key="1">
    <source>
        <dbReference type="RuleBase" id="RU361240"/>
    </source>
</evidence>
<evidence type="ECO:0000259" key="3">
    <source>
        <dbReference type="Pfam" id="PF04389"/>
    </source>
</evidence>
<organism evidence="4 5">
    <name type="scientific">Metschnikowia bicuspidata var. bicuspidata NRRL YB-4993</name>
    <dbReference type="NCBI Taxonomy" id="869754"/>
    <lineage>
        <taxon>Eukaryota</taxon>
        <taxon>Fungi</taxon>
        <taxon>Dikarya</taxon>
        <taxon>Ascomycota</taxon>
        <taxon>Saccharomycotina</taxon>
        <taxon>Pichiomycetes</taxon>
        <taxon>Metschnikowiaceae</taxon>
        <taxon>Metschnikowia</taxon>
    </lineage>
</organism>
<dbReference type="GeneID" id="30028656"/>
<keyword evidence="2" id="KW-0472">Membrane</keyword>
<name>A0A1A0HKH1_9ASCO</name>
<proteinExistence type="inferred from homology"/>
<dbReference type="SUPFAM" id="SSF52025">
    <property type="entry name" value="PA domain"/>
    <property type="match status" value="1"/>
</dbReference>
<keyword evidence="1" id="KW-0479">Metal-binding</keyword>
<dbReference type="Gene3D" id="3.40.630.10">
    <property type="entry name" value="Zn peptidases"/>
    <property type="match status" value="1"/>
</dbReference>
<feature type="domain" description="Peptidase M28" evidence="3">
    <location>
        <begin position="371"/>
        <end position="465"/>
    </location>
</feature>
<dbReference type="Pfam" id="PF04389">
    <property type="entry name" value="Peptidase_M28"/>
    <property type="match status" value="1"/>
</dbReference>
<keyword evidence="5" id="KW-1185">Reference proteome</keyword>